<dbReference type="Pfam" id="PF00075">
    <property type="entry name" value="RNase_H"/>
    <property type="match status" value="1"/>
</dbReference>
<dbReference type="InterPro" id="IPR002156">
    <property type="entry name" value="RNaseH_domain"/>
</dbReference>
<dbReference type="SUPFAM" id="SSF55658">
    <property type="entry name" value="L9 N-domain-like"/>
    <property type="match status" value="1"/>
</dbReference>
<feature type="region of interest" description="Disordered" evidence="11">
    <location>
        <begin position="248"/>
        <end position="284"/>
    </location>
</feature>
<feature type="compositionally biased region" description="Low complexity" evidence="11">
    <location>
        <begin position="90"/>
        <end position="104"/>
    </location>
</feature>
<feature type="region of interest" description="Disordered" evidence="11">
    <location>
        <begin position="55"/>
        <end position="107"/>
    </location>
</feature>
<comment type="catalytic activity">
    <reaction evidence="1 10">
        <text>Endonucleolytic cleavage to 5'-phosphomonoester.</text>
        <dbReference type="EC" id="3.1.26.4"/>
    </reaction>
</comment>
<dbReference type="PANTHER" id="PTHR10642">
    <property type="entry name" value="RIBONUCLEASE H1"/>
    <property type="match status" value="1"/>
</dbReference>
<keyword evidence="7 10" id="KW-0255">Endonuclease</keyword>
<dbReference type="InterPro" id="IPR011320">
    <property type="entry name" value="RNase_H1_N"/>
</dbReference>
<gene>
    <name evidence="12" type="ORF">A4X13_0g4727</name>
</gene>
<evidence type="ECO:0000256" key="5">
    <source>
        <dbReference type="ARBA" id="ARBA00022722"/>
    </source>
</evidence>
<evidence type="ECO:0000256" key="7">
    <source>
        <dbReference type="ARBA" id="ARBA00022759"/>
    </source>
</evidence>
<dbReference type="Proteomes" id="UP000077521">
    <property type="component" value="Unassembled WGS sequence"/>
</dbReference>
<dbReference type="InterPro" id="IPR050092">
    <property type="entry name" value="RNase_H"/>
</dbReference>
<dbReference type="GO" id="GO:0004523">
    <property type="term" value="F:RNA-DNA hybrid ribonuclease activity"/>
    <property type="evidence" value="ECO:0007669"/>
    <property type="project" value="UniProtKB-UniRule"/>
</dbReference>
<dbReference type="InterPro" id="IPR037056">
    <property type="entry name" value="RNase_H1_N_sf"/>
</dbReference>
<evidence type="ECO:0000256" key="8">
    <source>
        <dbReference type="ARBA" id="ARBA00022801"/>
    </source>
</evidence>
<reference evidence="12" key="1">
    <citation type="submission" date="2016-04" db="EMBL/GenBank/DDBJ databases">
        <authorList>
            <person name="Nguyen H.D."/>
            <person name="Samba Siva P."/>
            <person name="Cullis J."/>
            <person name="Levesque C.A."/>
            <person name="Hambleton S."/>
        </authorList>
    </citation>
    <scope>NUCLEOTIDE SEQUENCE</scope>
    <source>
        <strain evidence="12">DAOMC 236416</strain>
    </source>
</reference>
<dbReference type="CDD" id="cd09280">
    <property type="entry name" value="RNase_HI_eukaryote_like"/>
    <property type="match status" value="1"/>
</dbReference>
<feature type="compositionally biased region" description="Basic and acidic residues" evidence="11">
    <location>
        <begin position="75"/>
        <end position="85"/>
    </location>
</feature>
<dbReference type="PIRSF" id="PIRSF036852">
    <property type="entry name" value="Ribonuclease_H1_euk"/>
    <property type="match status" value="1"/>
</dbReference>
<evidence type="ECO:0000256" key="6">
    <source>
        <dbReference type="ARBA" id="ARBA00022723"/>
    </source>
</evidence>
<evidence type="ECO:0000256" key="3">
    <source>
        <dbReference type="ARBA" id="ARBA00005300"/>
    </source>
</evidence>
<dbReference type="InterPro" id="IPR017067">
    <property type="entry name" value="RNase_H1_euk"/>
</dbReference>
<evidence type="ECO:0000256" key="11">
    <source>
        <dbReference type="SAM" id="MobiDB-lite"/>
    </source>
</evidence>
<evidence type="ECO:0000256" key="4">
    <source>
        <dbReference type="ARBA" id="ARBA00012180"/>
    </source>
</evidence>
<dbReference type="InterPro" id="IPR036397">
    <property type="entry name" value="RNaseH_sf"/>
</dbReference>
<keyword evidence="9 10" id="KW-0460">Magnesium</keyword>
<accession>A0A177TPZ1</accession>
<comment type="cofactor">
    <cofactor evidence="2 10">
        <name>Mg(2+)</name>
        <dbReference type="ChEBI" id="CHEBI:18420"/>
    </cofactor>
</comment>
<comment type="function">
    <text evidence="10">Endonuclease that specifically degrades the RNA of RNA-DNA hybrids.</text>
</comment>
<dbReference type="Gene3D" id="3.30.420.10">
    <property type="entry name" value="Ribonuclease H-like superfamily/Ribonuclease H"/>
    <property type="match status" value="1"/>
</dbReference>
<dbReference type="InterPro" id="IPR012337">
    <property type="entry name" value="RNaseH-like_sf"/>
</dbReference>
<keyword evidence="6 10" id="KW-0479">Metal-binding</keyword>
<dbReference type="SUPFAM" id="SSF53098">
    <property type="entry name" value="Ribonuclease H-like"/>
    <property type="match status" value="1"/>
</dbReference>
<dbReference type="AlphaFoldDB" id="A0A177TPZ1"/>
<dbReference type="GO" id="GO:0003676">
    <property type="term" value="F:nucleic acid binding"/>
    <property type="evidence" value="ECO:0007669"/>
    <property type="project" value="UniProtKB-UniRule"/>
</dbReference>
<comment type="caution">
    <text evidence="12">The sequence shown here is derived from an EMBL/GenBank/DDBJ whole genome shotgun (WGS) entry which is preliminary data.</text>
</comment>
<dbReference type="Gene3D" id="3.40.970.10">
    <property type="entry name" value="Ribonuclease H1, N-terminal domain"/>
    <property type="match status" value="1"/>
</dbReference>
<reference evidence="12" key="2">
    <citation type="journal article" date="2019" name="IMA Fungus">
        <title>Genome sequencing and comparison of five Tilletia species to identify candidate genes for the detection of regulated species infecting wheat.</title>
        <authorList>
            <person name="Nguyen H.D.T."/>
            <person name="Sultana T."/>
            <person name="Kesanakurti P."/>
            <person name="Hambleton S."/>
        </authorList>
    </citation>
    <scope>NUCLEOTIDE SEQUENCE</scope>
    <source>
        <strain evidence="12">DAOMC 236416</strain>
    </source>
</reference>
<dbReference type="InterPro" id="IPR009027">
    <property type="entry name" value="Ribosomal_bL9/RNase_H1_N"/>
</dbReference>
<dbReference type="FunFam" id="3.40.970.10:FF:000001">
    <property type="entry name" value="Ribonuclease H1"/>
    <property type="match status" value="1"/>
</dbReference>
<evidence type="ECO:0000256" key="2">
    <source>
        <dbReference type="ARBA" id="ARBA00001946"/>
    </source>
</evidence>
<keyword evidence="13" id="KW-1185">Reference proteome</keyword>
<evidence type="ECO:0000256" key="10">
    <source>
        <dbReference type="PIRNR" id="PIRNR036852"/>
    </source>
</evidence>
<sequence length="284" mass="31002">MARSNSRAGGFYAVRVGRCPGVYNSWNECQDMVNGFRGAVFKKFPSYGEAMDFISGAASQHPRTEPRRSGPMKRSASDADMDSRGHSAQAPRLSSGSASGSGSPARRRINVYTDGASSGNGRAGAQAGWGVWFEDEDLQHLNEARRLPGPTQTNNRAEMTAVWRACLLCPDPMAQLVIHTDSMYCVQAINDWQAGWRRRGWRLANGGPVVNVDLIRRVERAFRARMVRPLLIHVAGHAGVRGNEEADRLAVQGAKMPATHTSEELGELSESDGEAGGSSKRFRR</sequence>
<evidence type="ECO:0000313" key="12">
    <source>
        <dbReference type="EMBL" id="KAE8250438.1"/>
    </source>
</evidence>
<dbReference type="EC" id="3.1.26.4" evidence="4 10"/>
<protein>
    <recommendedName>
        <fullName evidence="4 10">Ribonuclease H</fullName>
        <shortName evidence="10">RNase H</shortName>
        <ecNumber evidence="4 10">3.1.26.4</ecNumber>
    </recommendedName>
</protein>
<evidence type="ECO:0000313" key="13">
    <source>
        <dbReference type="Proteomes" id="UP000077521"/>
    </source>
</evidence>
<dbReference type="PANTHER" id="PTHR10642:SF26">
    <property type="entry name" value="RIBONUCLEASE H1"/>
    <property type="match status" value="1"/>
</dbReference>
<dbReference type="GO" id="GO:0043137">
    <property type="term" value="P:DNA replication, removal of RNA primer"/>
    <property type="evidence" value="ECO:0007669"/>
    <property type="project" value="TreeGrafter"/>
</dbReference>
<proteinExistence type="inferred from homology"/>
<evidence type="ECO:0000256" key="1">
    <source>
        <dbReference type="ARBA" id="ARBA00000077"/>
    </source>
</evidence>
<dbReference type="EMBL" id="LWDF02000325">
    <property type="protein sequence ID" value="KAE8250438.1"/>
    <property type="molecule type" value="Genomic_DNA"/>
</dbReference>
<keyword evidence="5 10" id="KW-0540">Nuclease</keyword>
<name>A0A177TPZ1_9BASI</name>
<organism evidence="12 13">
    <name type="scientific">Tilletia indica</name>
    <dbReference type="NCBI Taxonomy" id="43049"/>
    <lineage>
        <taxon>Eukaryota</taxon>
        <taxon>Fungi</taxon>
        <taxon>Dikarya</taxon>
        <taxon>Basidiomycota</taxon>
        <taxon>Ustilaginomycotina</taxon>
        <taxon>Exobasidiomycetes</taxon>
        <taxon>Tilletiales</taxon>
        <taxon>Tilletiaceae</taxon>
        <taxon>Tilletia</taxon>
    </lineage>
</organism>
<keyword evidence="8 10" id="KW-0378">Hydrolase</keyword>
<feature type="compositionally biased region" description="Acidic residues" evidence="11">
    <location>
        <begin position="264"/>
        <end position="273"/>
    </location>
</feature>
<dbReference type="GO" id="GO:0000287">
    <property type="term" value="F:magnesium ion binding"/>
    <property type="evidence" value="ECO:0007669"/>
    <property type="project" value="UniProtKB-UniRule"/>
</dbReference>
<dbReference type="Pfam" id="PF01693">
    <property type="entry name" value="Cauli_VI"/>
    <property type="match status" value="1"/>
</dbReference>
<comment type="similarity">
    <text evidence="3 10">Belongs to the RNase H family.</text>
</comment>
<dbReference type="PROSITE" id="PS50879">
    <property type="entry name" value="RNASE_H_1"/>
    <property type="match status" value="1"/>
</dbReference>
<evidence type="ECO:0000256" key="9">
    <source>
        <dbReference type="ARBA" id="ARBA00022842"/>
    </source>
</evidence>